<dbReference type="AlphaFoldDB" id="A0A6G7YK15"/>
<protein>
    <recommendedName>
        <fullName evidence="3">Rhamnan synthesis protein F</fullName>
    </recommendedName>
</protein>
<dbReference type="KEGG" id="npi:G7071_18220"/>
<dbReference type="InterPro" id="IPR007739">
    <property type="entry name" value="RgpF"/>
</dbReference>
<evidence type="ECO:0000313" key="1">
    <source>
        <dbReference type="EMBL" id="QIK77082.1"/>
    </source>
</evidence>
<keyword evidence="2" id="KW-1185">Reference proteome</keyword>
<proteinExistence type="predicted"/>
<dbReference type="EMBL" id="CP049866">
    <property type="protein sequence ID" value="QIK77082.1"/>
    <property type="molecule type" value="Genomic_DNA"/>
</dbReference>
<name>A0A6G7YK15_9ACTN</name>
<evidence type="ECO:0000313" key="2">
    <source>
        <dbReference type="Proteomes" id="UP000502035"/>
    </source>
</evidence>
<evidence type="ECO:0008006" key="3">
    <source>
        <dbReference type="Google" id="ProtNLM"/>
    </source>
</evidence>
<dbReference type="Pfam" id="PF05045">
    <property type="entry name" value="RgpF"/>
    <property type="match status" value="1"/>
</dbReference>
<sequence length="855" mass="95283">MLDLDDYRNRWLAFSERFLSSKRADRSRLAADVVEHGLPSGLPSADFDPSAEERATVEGAVLRATDLFDAFGYAMHNPDLFWNLCGQPEELEHFVNRGWKELRHPSADFDMWNYWCEHLDPTREDINPVVHYAVEGRRAGFSTLPRLESMPEPDPPGSGYSPRRICLFAGFDADGVIDDTVVTYLADLSRFADVYYLADCELAEGQLERIACYTKGAWSIRHGRYDFGSYSMLAKDLVGWDVIDGYDELMLANDSCFLVQPLDRVFAKMDGTTSDWWGLQATYDDFDDRAFAKLGRRLGLDEVGEQMRELALWRYSDFIHVGSYFLCYRRRVHTDPRFRQRLDDVSAQSEKVTIILKYEIGFSRLLILAGFKLATFVEGILPYHPVYRASAFELLHEGFPLLKRQLITENPFEIPDLHRWKSRVLVAAPDADVEAMDRSLRRTAPPWSLVRSFGFRTRRDGTVQPPGHIGPLEFADEDRWVPTHPHWWVFPVDPRTGILSGAVRAVFDEVRDDPTVKKIVLLGSRQLKLSGDNVAMVPSESTAGQMYGLRAGTLLCTIGPRADVNHPLARRHHRFLDVGRPTGLEPAFVALGGHGLTGDRPMPDASYDARLTRAVVTSCDGGSETGKGRFPDLESGGVWELGSPRVDLLLWDEGALSNELRTELVALRKMLGGRRLVLLSPRRGGEIDLGAFAAWTDQHWDDVVTAVLPTSGVVPRVPPPLVDLMDTHWLEGALGLRVPPVTEMAWRLADVFVSGTAADLADFSPTGRPAVAVPGTVGVPFALPSDTGALLGAVAEALDGHVNRDYAVWGHDLHALSDGRSAARLVHRLKQTYLPWDDWLTEEGSGPGSAEVTGP</sequence>
<accession>A0A6G7YK15</accession>
<dbReference type="Proteomes" id="UP000502035">
    <property type="component" value="Chromosome"/>
</dbReference>
<organism evidence="1 2">
    <name type="scientific">Nocardioides piscis</name>
    <dbReference type="NCBI Taxonomy" id="2714938"/>
    <lineage>
        <taxon>Bacteria</taxon>
        <taxon>Bacillati</taxon>
        <taxon>Actinomycetota</taxon>
        <taxon>Actinomycetes</taxon>
        <taxon>Propionibacteriales</taxon>
        <taxon>Nocardioidaceae</taxon>
        <taxon>Nocardioides</taxon>
    </lineage>
</organism>
<reference evidence="1 2" key="1">
    <citation type="submission" date="2020-03" db="EMBL/GenBank/DDBJ databases">
        <title>Nocardioides sp. nov., isolated from fish.</title>
        <authorList>
            <person name="Hyun D.-W."/>
            <person name="Bae J.-W."/>
        </authorList>
    </citation>
    <scope>NUCLEOTIDE SEQUENCE [LARGE SCALE GENOMIC DNA]</scope>
    <source>
        <strain evidence="1 2">HDW12A</strain>
    </source>
</reference>
<gene>
    <name evidence="1" type="ORF">G7071_18220</name>
</gene>
<dbReference type="RefSeq" id="WP_166320765.1">
    <property type="nucleotide sequence ID" value="NZ_CP049866.1"/>
</dbReference>